<dbReference type="OrthoDB" id="1733993at2759"/>
<feature type="non-terminal residue" evidence="2">
    <location>
        <position position="1"/>
    </location>
</feature>
<sequence>MSFGLFNSLSTFRRCMINILLDLLEDCMEVFMDDFTVYAKSFDKCLDNLSRVLRRCIDSNLILNFEKCHFMVTEGIILKHLVSARGIEVNKSKVHYFVLSNPAFVQEVRSFLGHAGFEQDRPAFVQAAIERHGLCL</sequence>
<dbReference type="InterPro" id="IPR053134">
    <property type="entry name" value="RNA-dir_DNA_polymerase"/>
</dbReference>
<dbReference type="AlphaFoldDB" id="A0A371GBZ2"/>
<gene>
    <name evidence="2" type="primary">pol</name>
    <name evidence="2" type="ORF">CR513_30397</name>
</gene>
<dbReference type="Proteomes" id="UP000257109">
    <property type="component" value="Unassembled WGS sequence"/>
</dbReference>
<reference evidence="2" key="1">
    <citation type="submission" date="2018-05" db="EMBL/GenBank/DDBJ databases">
        <title>Draft genome of Mucuna pruriens seed.</title>
        <authorList>
            <person name="Nnadi N.E."/>
            <person name="Vos R."/>
            <person name="Hasami M.H."/>
            <person name="Devisetty U.K."/>
            <person name="Aguiy J.C."/>
        </authorList>
    </citation>
    <scope>NUCLEOTIDE SEQUENCE [LARGE SCALE GENOMIC DNA]</scope>
    <source>
        <strain evidence="2">JCA_2017</strain>
    </source>
</reference>
<name>A0A371GBZ2_MUCPR</name>
<proteinExistence type="predicted"/>
<comment type="caution">
    <text evidence="2">The sequence shown here is derived from an EMBL/GenBank/DDBJ whole genome shotgun (WGS) entry which is preliminary data.</text>
</comment>
<dbReference type="InterPro" id="IPR000477">
    <property type="entry name" value="RT_dom"/>
</dbReference>
<dbReference type="Gene3D" id="3.30.70.270">
    <property type="match status" value="1"/>
</dbReference>
<accession>A0A371GBZ2</accession>
<dbReference type="InterPro" id="IPR043502">
    <property type="entry name" value="DNA/RNA_pol_sf"/>
</dbReference>
<dbReference type="PANTHER" id="PTHR24559:SF444">
    <property type="entry name" value="REVERSE TRANSCRIPTASE DOMAIN-CONTAINING PROTEIN"/>
    <property type="match status" value="1"/>
</dbReference>
<keyword evidence="3" id="KW-1185">Reference proteome</keyword>
<evidence type="ECO:0000313" key="3">
    <source>
        <dbReference type="Proteomes" id="UP000257109"/>
    </source>
</evidence>
<feature type="domain" description="Reverse transcriptase" evidence="1">
    <location>
        <begin position="1"/>
        <end position="90"/>
    </location>
</feature>
<organism evidence="2 3">
    <name type="scientific">Mucuna pruriens</name>
    <name type="common">Velvet bean</name>
    <name type="synonym">Dolichos pruriens</name>
    <dbReference type="NCBI Taxonomy" id="157652"/>
    <lineage>
        <taxon>Eukaryota</taxon>
        <taxon>Viridiplantae</taxon>
        <taxon>Streptophyta</taxon>
        <taxon>Embryophyta</taxon>
        <taxon>Tracheophyta</taxon>
        <taxon>Spermatophyta</taxon>
        <taxon>Magnoliopsida</taxon>
        <taxon>eudicotyledons</taxon>
        <taxon>Gunneridae</taxon>
        <taxon>Pentapetalae</taxon>
        <taxon>rosids</taxon>
        <taxon>fabids</taxon>
        <taxon>Fabales</taxon>
        <taxon>Fabaceae</taxon>
        <taxon>Papilionoideae</taxon>
        <taxon>50 kb inversion clade</taxon>
        <taxon>NPAAA clade</taxon>
        <taxon>indigoferoid/millettioid clade</taxon>
        <taxon>Phaseoleae</taxon>
        <taxon>Mucuna</taxon>
    </lineage>
</organism>
<dbReference type="Pfam" id="PF00078">
    <property type="entry name" value="RVT_1"/>
    <property type="match status" value="1"/>
</dbReference>
<evidence type="ECO:0000313" key="2">
    <source>
        <dbReference type="EMBL" id="RDX88055.1"/>
    </source>
</evidence>
<dbReference type="SUPFAM" id="SSF56672">
    <property type="entry name" value="DNA/RNA polymerases"/>
    <property type="match status" value="1"/>
</dbReference>
<evidence type="ECO:0000259" key="1">
    <source>
        <dbReference type="Pfam" id="PF00078"/>
    </source>
</evidence>
<dbReference type="PANTHER" id="PTHR24559">
    <property type="entry name" value="TRANSPOSON TY3-I GAG-POL POLYPROTEIN"/>
    <property type="match status" value="1"/>
</dbReference>
<protein>
    <submittedName>
        <fullName evidence="2">Retrovirus-related Pol polyprotein</fullName>
    </submittedName>
</protein>
<dbReference type="EMBL" id="QJKJ01006066">
    <property type="protein sequence ID" value="RDX88055.1"/>
    <property type="molecule type" value="Genomic_DNA"/>
</dbReference>
<dbReference type="InterPro" id="IPR043128">
    <property type="entry name" value="Rev_trsase/Diguanyl_cyclase"/>
</dbReference>